<protein>
    <recommendedName>
        <fullName evidence="4">Zn(2)-C6 fungal-type domain-containing protein</fullName>
    </recommendedName>
</protein>
<dbReference type="PANTHER" id="PTHR46910:SF38">
    <property type="entry name" value="ZN(2)-C6 FUNGAL-TYPE DOMAIN-CONTAINING PROTEIN"/>
    <property type="match status" value="1"/>
</dbReference>
<dbReference type="Pfam" id="PF00172">
    <property type="entry name" value="Zn_clus"/>
    <property type="match status" value="1"/>
</dbReference>
<evidence type="ECO:0000256" key="2">
    <source>
        <dbReference type="ARBA" id="ARBA00023242"/>
    </source>
</evidence>
<keyword evidence="2" id="KW-0539">Nucleus</keyword>
<dbReference type="PROSITE" id="PS50048">
    <property type="entry name" value="ZN2_CY6_FUNGAL_2"/>
    <property type="match status" value="1"/>
</dbReference>
<proteinExistence type="predicted"/>
<dbReference type="SMART" id="SM00906">
    <property type="entry name" value="Fungal_trans"/>
    <property type="match status" value="1"/>
</dbReference>
<organism evidence="5 6">
    <name type="scientific">Gymnopus androsaceus JB14</name>
    <dbReference type="NCBI Taxonomy" id="1447944"/>
    <lineage>
        <taxon>Eukaryota</taxon>
        <taxon>Fungi</taxon>
        <taxon>Dikarya</taxon>
        <taxon>Basidiomycota</taxon>
        <taxon>Agaricomycotina</taxon>
        <taxon>Agaricomycetes</taxon>
        <taxon>Agaricomycetidae</taxon>
        <taxon>Agaricales</taxon>
        <taxon>Marasmiineae</taxon>
        <taxon>Omphalotaceae</taxon>
        <taxon>Gymnopus</taxon>
    </lineage>
</organism>
<dbReference type="Pfam" id="PF04082">
    <property type="entry name" value="Fungal_trans"/>
    <property type="match status" value="1"/>
</dbReference>
<feature type="compositionally biased region" description="Polar residues" evidence="3">
    <location>
        <begin position="703"/>
        <end position="721"/>
    </location>
</feature>
<dbReference type="PROSITE" id="PS00463">
    <property type="entry name" value="ZN2_CY6_FUNGAL_1"/>
    <property type="match status" value="1"/>
</dbReference>
<dbReference type="CDD" id="cd00067">
    <property type="entry name" value="GAL4"/>
    <property type="match status" value="1"/>
</dbReference>
<dbReference type="AlphaFoldDB" id="A0A6A4IAE7"/>
<dbReference type="Gene3D" id="4.10.240.10">
    <property type="entry name" value="Zn(2)-C6 fungal-type DNA-binding domain"/>
    <property type="match status" value="1"/>
</dbReference>
<dbReference type="EMBL" id="ML769398">
    <property type="protein sequence ID" value="KAE9406990.1"/>
    <property type="molecule type" value="Genomic_DNA"/>
</dbReference>
<evidence type="ECO:0000313" key="5">
    <source>
        <dbReference type="EMBL" id="KAE9406990.1"/>
    </source>
</evidence>
<dbReference type="OrthoDB" id="4456959at2759"/>
<feature type="region of interest" description="Disordered" evidence="3">
    <location>
        <begin position="656"/>
        <end position="721"/>
    </location>
</feature>
<dbReference type="InterPro" id="IPR001138">
    <property type="entry name" value="Zn2Cys6_DnaBD"/>
</dbReference>
<evidence type="ECO:0000313" key="6">
    <source>
        <dbReference type="Proteomes" id="UP000799118"/>
    </source>
</evidence>
<evidence type="ECO:0000256" key="1">
    <source>
        <dbReference type="ARBA" id="ARBA00022723"/>
    </source>
</evidence>
<dbReference type="SMART" id="SM00066">
    <property type="entry name" value="GAL4"/>
    <property type="match status" value="1"/>
</dbReference>
<keyword evidence="6" id="KW-1185">Reference proteome</keyword>
<feature type="domain" description="Zn(2)-C6 fungal-type" evidence="4">
    <location>
        <begin position="19"/>
        <end position="52"/>
    </location>
</feature>
<dbReference type="InterPro" id="IPR036864">
    <property type="entry name" value="Zn2-C6_fun-type_DNA-bd_sf"/>
</dbReference>
<evidence type="ECO:0000256" key="3">
    <source>
        <dbReference type="SAM" id="MobiDB-lite"/>
    </source>
</evidence>
<dbReference type="InterPro" id="IPR050987">
    <property type="entry name" value="AtrR-like"/>
</dbReference>
<feature type="compositionally biased region" description="Polar residues" evidence="3">
    <location>
        <begin position="683"/>
        <end position="695"/>
    </location>
</feature>
<dbReference type="GO" id="GO:0000981">
    <property type="term" value="F:DNA-binding transcription factor activity, RNA polymerase II-specific"/>
    <property type="evidence" value="ECO:0007669"/>
    <property type="project" value="InterPro"/>
</dbReference>
<sequence length="864" mass="97076">MESTQIPPTGVKKRRLQGACDICRSKKIRCDSAKMPGNICSNCRSFGSECTHLMSASKKVALIFSKCTSYVNMDGVMDEESQRSSALQDSPPTASPKDFNFDFAKTHIAAILSPSTTYKLSSDPSLILKTLTEISSYARALENELKNQNHSALYPLGSAPSSRPEQDYPNVNLEVSDTIKRLERLGVKDTFMGEESQLALLKEAMIVRNAYTTHEQKGGAELKRLEFWDPCPWQKLHDPTHNLPPLVFPDQDLLDHLVDLYFQKRNGMVLLHRPTFEQGLRDGLHKQDRDFGELVLSVCGLGAWYTDDPRVLADGTDSKHSLGWKYYEQIVLMQDLSRNTALMQLCFYNRRQSPVLAGLYLDLVYDSCKIVGAHRRNFYGPKPHPVKEQWKRAFWCLVCIDTYMSAFTGRPKATNPADYDLEFPAEVDDEYWLHPDPEQAFKQPVGRPSTVACWIHHLKLLDIFGVAQRSIHAVKKPQRWVSDPKKHDETVVEELDIALNKWVDTVPEHLRWDPHREDPHFFRQSATLYSDYYWVQIQIHRGNLKHNGMSYSSLAVSTNAARACVSVLTRLHSRGGDNAFPNTITSLSNCCVVLLLNLWSAKQLGIVTDPIRDMGNIHKCLEMLKYYEPRWQTAGRMCDIISELISASHTAIPTIPTEIATSRSSKRRHREDGDDGRSPSPAPTNSSKLNTSSNPMAGPSSLAPPSSEFTEFSLDTPTSHSSMPSASDFDFNLFGLGLPLHTEDLGRLPVHFMADADVGASDFHTHTEGSELYNPEEYSCLNLDPTGPYIQEPAPYIDYNGGDFGIPDVGTQMGAENINMQAQAALAMFQDSPRGDRWDDWGTYIANVDEFLRSLNPSPASEDS</sequence>
<dbReference type="SUPFAM" id="SSF57701">
    <property type="entry name" value="Zn2/Cys6 DNA-binding domain"/>
    <property type="match status" value="1"/>
</dbReference>
<dbReference type="CDD" id="cd12148">
    <property type="entry name" value="fungal_TF_MHR"/>
    <property type="match status" value="1"/>
</dbReference>
<dbReference type="GO" id="GO:0003677">
    <property type="term" value="F:DNA binding"/>
    <property type="evidence" value="ECO:0007669"/>
    <property type="project" value="InterPro"/>
</dbReference>
<dbReference type="InterPro" id="IPR007219">
    <property type="entry name" value="XnlR_reg_dom"/>
</dbReference>
<dbReference type="PANTHER" id="PTHR46910">
    <property type="entry name" value="TRANSCRIPTION FACTOR PDR1"/>
    <property type="match status" value="1"/>
</dbReference>
<dbReference type="GO" id="GO:0008270">
    <property type="term" value="F:zinc ion binding"/>
    <property type="evidence" value="ECO:0007669"/>
    <property type="project" value="InterPro"/>
</dbReference>
<reference evidence="5" key="1">
    <citation type="journal article" date="2019" name="Environ. Microbiol.">
        <title>Fungal ecological strategies reflected in gene transcription - a case study of two litter decomposers.</title>
        <authorList>
            <person name="Barbi F."/>
            <person name="Kohler A."/>
            <person name="Barry K."/>
            <person name="Baskaran P."/>
            <person name="Daum C."/>
            <person name="Fauchery L."/>
            <person name="Ihrmark K."/>
            <person name="Kuo A."/>
            <person name="LaButti K."/>
            <person name="Lipzen A."/>
            <person name="Morin E."/>
            <person name="Grigoriev I.V."/>
            <person name="Henrissat B."/>
            <person name="Lindahl B."/>
            <person name="Martin F."/>
        </authorList>
    </citation>
    <scope>NUCLEOTIDE SEQUENCE</scope>
    <source>
        <strain evidence="5">JB14</strain>
    </source>
</reference>
<gene>
    <name evidence="5" type="ORF">BT96DRAFT_986942</name>
</gene>
<accession>A0A6A4IAE7</accession>
<dbReference type="GO" id="GO:0006351">
    <property type="term" value="P:DNA-templated transcription"/>
    <property type="evidence" value="ECO:0007669"/>
    <property type="project" value="InterPro"/>
</dbReference>
<keyword evidence="1" id="KW-0479">Metal-binding</keyword>
<evidence type="ECO:0000259" key="4">
    <source>
        <dbReference type="PROSITE" id="PS50048"/>
    </source>
</evidence>
<dbReference type="Proteomes" id="UP000799118">
    <property type="component" value="Unassembled WGS sequence"/>
</dbReference>
<name>A0A6A4IAE7_9AGAR</name>